<evidence type="ECO:0000313" key="3">
    <source>
        <dbReference type="Proteomes" id="UP000193986"/>
    </source>
</evidence>
<dbReference type="Proteomes" id="UP000193986">
    <property type="component" value="Unassembled WGS sequence"/>
</dbReference>
<protein>
    <submittedName>
        <fullName evidence="2">Uncharacterized protein</fullName>
    </submittedName>
</protein>
<feature type="compositionally biased region" description="Polar residues" evidence="1">
    <location>
        <begin position="19"/>
        <end position="44"/>
    </location>
</feature>
<dbReference type="InParanoid" id="A0A1Y2BN98"/>
<keyword evidence="3" id="KW-1185">Reference proteome</keyword>
<feature type="region of interest" description="Disordered" evidence="1">
    <location>
        <begin position="1"/>
        <end position="87"/>
    </location>
</feature>
<reference evidence="2 3" key="1">
    <citation type="submission" date="2016-07" db="EMBL/GenBank/DDBJ databases">
        <title>Pervasive Adenine N6-methylation of Active Genes in Fungi.</title>
        <authorList>
            <consortium name="DOE Joint Genome Institute"/>
            <person name="Mondo S.J."/>
            <person name="Dannebaum R.O."/>
            <person name="Kuo R.C."/>
            <person name="Labutti K."/>
            <person name="Haridas S."/>
            <person name="Kuo A."/>
            <person name="Salamov A."/>
            <person name="Ahrendt S.R."/>
            <person name="Lipzen A."/>
            <person name="Sullivan W."/>
            <person name="Andreopoulos W.B."/>
            <person name="Clum A."/>
            <person name="Lindquist E."/>
            <person name="Daum C."/>
            <person name="Ramamoorthy G.K."/>
            <person name="Gryganskyi A."/>
            <person name="Culley D."/>
            <person name="Magnuson J.K."/>
            <person name="James T.Y."/>
            <person name="O'Malley M.A."/>
            <person name="Stajich J.E."/>
            <person name="Spatafora J.W."/>
            <person name="Visel A."/>
            <person name="Grigoriev I.V."/>
        </authorList>
    </citation>
    <scope>NUCLEOTIDE SEQUENCE [LARGE SCALE GENOMIC DNA]</scope>
    <source>
        <strain evidence="2 3">68-887.2</strain>
    </source>
</reference>
<evidence type="ECO:0000256" key="1">
    <source>
        <dbReference type="SAM" id="MobiDB-lite"/>
    </source>
</evidence>
<dbReference type="AlphaFoldDB" id="A0A1Y2BN98"/>
<evidence type="ECO:0000313" key="2">
    <source>
        <dbReference type="EMBL" id="ORY35635.1"/>
    </source>
</evidence>
<name>A0A1Y2BN98_9TREE</name>
<comment type="caution">
    <text evidence="2">The sequence shown here is derived from an EMBL/GenBank/DDBJ whole genome shotgun (WGS) entry which is preliminary data.</text>
</comment>
<accession>A0A1Y2BN98</accession>
<feature type="compositionally biased region" description="Polar residues" evidence="1">
    <location>
        <begin position="1"/>
        <end position="11"/>
    </location>
</feature>
<sequence>MMPQSSQSSTLVRPKALSQEKNSTMRSNPTVSTRPQLMTQSVGVNDTRPSKRPRLSPAKKPNTNAFAVPRRYAHSGGSQSLHKAASRKDEKALLDDLMAGLDASMFENLASSPAKISTSQVKPRTPLAVKHEVQISTTSRTPVRFNANVKSAKEDALPCSVKLEHKNETNEEAIVDIKTDKRKARSLSPVFVKAEPKVDIADDELYDFDFDLGDLSGLNDDELLQPQQVQVRAATELLRQLRLT</sequence>
<dbReference type="EMBL" id="MCFC01000001">
    <property type="protein sequence ID" value="ORY35635.1"/>
    <property type="molecule type" value="Genomic_DNA"/>
</dbReference>
<proteinExistence type="predicted"/>
<gene>
    <name evidence="2" type="ORF">BCR39DRAFT_24616</name>
</gene>
<organism evidence="2 3">
    <name type="scientific">Naematelia encephala</name>
    <dbReference type="NCBI Taxonomy" id="71784"/>
    <lineage>
        <taxon>Eukaryota</taxon>
        <taxon>Fungi</taxon>
        <taxon>Dikarya</taxon>
        <taxon>Basidiomycota</taxon>
        <taxon>Agaricomycotina</taxon>
        <taxon>Tremellomycetes</taxon>
        <taxon>Tremellales</taxon>
        <taxon>Naemateliaceae</taxon>
        <taxon>Naematelia</taxon>
    </lineage>
</organism>